<dbReference type="EMBL" id="BT120390">
    <property type="protein sequence ID" value="ADD20764.1"/>
    <property type="molecule type" value="mRNA"/>
</dbReference>
<dbReference type="Bgee" id="FBgn0058470">
    <property type="expression patterns" value="Expressed in adult cell body glial cell (Drosophila) in insect head and 24 other cell types or tissues"/>
</dbReference>
<dbReference type="BioGRID-ORCS" id="3355093">
    <property type="hits" value="0 hits in 1 CRISPR screen"/>
</dbReference>
<gene>
    <name evidence="15" type="primary">Dmel\CG40470</name>
    <name evidence="14" type="synonym">CG40470-RA</name>
    <name evidence="15 16" type="ORF">CG40470</name>
    <name evidence="15" type="ORF">Dmel_CG40470</name>
</gene>
<reference evidence="14" key="10">
    <citation type="submission" date="2010-03" db="EMBL/GenBank/DDBJ databases">
        <authorList>
            <person name="Carlson J."/>
            <person name="Booth B."/>
            <person name="Frise E."/>
            <person name="Park S."/>
            <person name="Wan K."/>
            <person name="Yu C."/>
            <person name="Celniker S."/>
        </authorList>
    </citation>
    <scope>NUCLEOTIDE SEQUENCE</scope>
</reference>
<reference evidence="15" key="14">
    <citation type="submission" date="2022-11" db="EMBL/GenBank/DDBJ databases">
        <title>Drosophila melanogaster release 4 sequence.</title>
        <authorList>
            <consortium name="Berkeley Drosophila Genome Project"/>
            <person name="Celniker S."/>
            <person name="Carlson J."/>
            <person name="Wan K."/>
            <person name="Pfeiffer B."/>
            <person name="Frise E."/>
            <person name="George R."/>
            <person name="Hoskins R."/>
            <person name="Stapleton M."/>
            <person name="Pacleb J."/>
            <person name="Park S."/>
            <person name="Svirskas R."/>
            <person name="Smith E."/>
            <person name="Yu C."/>
            <person name="Rubin G."/>
        </authorList>
    </citation>
    <scope>NUCLEOTIDE SEQUENCE</scope>
</reference>
<dbReference type="FunFam" id="2.60.40.1910:FF:000013">
    <property type="entry name" value="Aminopeptidase"/>
    <property type="match status" value="1"/>
</dbReference>
<keyword evidence="4" id="KW-0325">Glycoprotein</keyword>
<dbReference type="FunCoup" id="Q7PLV6">
    <property type="interactions" value="42"/>
</dbReference>
<keyword evidence="7" id="KW-0378">Hydrolase</keyword>
<dbReference type="OrthoDB" id="8182982at2759"/>
<reference evidence="15 17" key="8">
    <citation type="journal article" date="2007" name="Science">
        <title>The Release 5.1 annotation of Drosophila melanogaster heterochromatin.</title>
        <authorList>
            <person name="Smith C.D."/>
            <person name="Shu S."/>
            <person name="Mungall C.J."/>
            <person name="Karpen G.H."/>
        </authorList>
    </citation>
    <scope>NUCLEOTIDE SEQUENCE [LARGE SCALE GENOMIC DNA]</scope>
    <source>
        <strain evidence="17">Berkeley</strain>
    </source>
</reference>
<evidence type="ECO:0000256" key="7">
    <source>
        <dbReference type="ARBA" id="ARBA00022801"/>
    </source>
</evidence>
<dbReference type="VEuPathDB" id="VectorBase:FBgn0058470"/>
<dbReference type="Reactome" id="R-DME-2022377">
    <property type="pathway name" value="Metabolism of Angiotensinogen to Angiotensins"/>
</dbReference>
<comment type="similarity">
    <text evidence="3">Belongs to the peptidase M1 family.</text>
</comment>
<evidence type="ECO:0000259" key="11">
    <source>
        <dbReference type="Pfam" id="PF01433"/>
    </source>
</evidence>
<accession>Q7PLV6</accession>
<keyword evidence="10" id="KW-0449">Lipoprotein</keyword>
<dbReference type="HOGENOM" id="CLU_003705_2_3_1"/>
<dbReference type="Pfam" id="PF01433">
    <property type="entry name" value="Peptidase_M1"/>
    <property type="match status" value="1"/>
</dbReference>
<dbReference type="Gene3D" id="2.60.40.1910">
    <property type="match status" value="1"/>
</dbReference>
<keyword evidence="8" id="KW-0862">Zinc</keyword>
<dbReference type="ExpressionAtlas" id="Q7PLV6">
    <property type="expression patterns" value="baseline and differential"/>
</dbReference>
<dbReference type="InterPro" id="IPR045357">
    <property type="entry name" value="Aminopeptidase_N-like_N"/>
</dbReference>
<evidence type="ECO:0000313" key="17">
    <source>
        <dbReference type="Proteomes" id="UP000000803"/>
    </source>
</evidence>
<dbReference type="Pfam" id="PF11838">
    <property type="entry name" value="ERAP1_C"/>
    <property type="match status" value="1"/>
</dbReference>
<protein>
    <submittedName>
        <fullName evidence="14">FI02158p</fullName>
    </submittedName>
</protein>
<evidence type="ECO:0000313" key="15">
    <source>
        <dbReference type="EMBL" id="EAA46083.2"/>
    </source>
</evidence>
<evidence type="ECO:0000256" key="10">
    <source>
        <dbReference type="ARBA" id="ARBA00023288"/>
    </source>
</evidence>
<dbReference type="Gene3D" id="1.25.50.20">
    <property type="match status" value="1"/>
</dbReference>
<dbReference type="Proteomes" id="UP000000803">
    <property type="component" value="Chromosome 3L"/>
</dbReference>
<dbReference type="PANTHER" id="PTHR11533">
    <property type="entry name" value="PROTEASE M1 ZINC METALLOPROTEASE"/>
    <property type="match status" value="1"/>
</dbReference>
<evidence type="ECO:0000256" key="9">
    <source>
        <dbReference type="ARBA" id="ARBA00023049"/>
    </source>
</evidence>
<dbReference type="Gene3D" id="2.60.40.1730">
    <property type="entry name" value="tricorn interacting facor f3 domain"/>
    <property type="match status" value="1"/>
</dbReference>
<dbReference type="InterPro" id="IPR042097">
    <property type="entry name" value="Aminopeptidase_N-like_N_sf"/>
</dbReference>
<dbReference type="FlyBase" id="FBgn0058470">
    <property type="gene designation" value="CG40470"/>
</dbReference>
<dbReference type="EMBL" id="AE014296">
    <property type="protein sequence ID" value="EAA46083.2"/>
    <property type="molecule type" value="Genomic_DNA"/>
</dbReference>
<dbReference type="GeneID" id="3355093"/>
<dbReference type="FunFam" id="1.25.50.20:FF:000005">
    <property type="entry name" value="Aminopeptidase N-like protein"/>
    <property type="match status" value="1"/>
</dbReference>
<reference evidence="17" key="3">
    <citation type="journal article" date="2002" name="Genome Biol.">
        <title>Annotation of the Drosophila melanogaster euchromatic genome: a systematic review.</title>
        <authorList>
            <person name="Misra S."/>
            <person name="Crosby M.A."/>
            <person name="Mungall C.J."/>
            <person name="Matthews B.B."/>
            <person name="Campbell K.S."/>
            <person name="Hradecky P."/>
            <person name="Huang Y."/>
            <person name="Kaminker J.S."/>
            <person name="Millburn G.H."/>
            <person name="Prochnik S.E."/>
            <person name="Smith C.D."/>
            <person name="Tupy J.L."/>
            <person name="Whitfied E.J."/>
            <person name="Bayraktaroglu L."/>
            <person name="Berman B.P."/>
            <person name="Bettencourt B.R."/>
            <person name="Celniker S.E."/>
            <person name="de Grey A.D."/>
            <person name="Drysdale R.A."/>
            <person name="Harris N.L."/>
            <person name="Richter J."/>
            <person name="Russo S."/>
            <person name="Schroeder A.J."/>
            <person name="Shu S.Q."/>
            <person name="Stapleton M."/>
            <person name="Yamada C."/>
            <person name="Ashburner M."/>
            <person name="Gelbart W.M."/>
            <person name="Rubin G.M."/>
            <person name="Lewis S.E."/>
        </authorList>
    </citation>
    <scope>GENOME REANNOTATION</scope>
    <source>
        <strain evidence="17">Berkeley</strain>
    </source>
</reference>
<dbReference type="STRING" id="7227.FBpp0110455"/>
<dbReference type="Reactome" id="R-DME-983170">
    <property type="pathway name" value="Antigen Presentation: Folding, assembly and peptide loading of class I MHC"/>
</dbReference>
<dbReference type="GO" id="GO:0016787">
    <property type="term" value="F:hydrolase activity"/>
    <property type="evidence" value="ECO:0007669"/>
    <property type="project" value="UniProtKB-KW"/>
</dbReference>
<dbReference type="InterPro" id="IPR014782">
    <property type="entry name" value="Peptidase_M1_dom"/>
</dbReference>
<sequence>MRSAIYNFFIYICSSMASGTRTLFILTILLTAPGLEAFVNDFSSLHVISEVRLPKEVLPLSYEVLIEPHMDNQNFEGSIRMHLRWIGDSKKVYFHAHDTLLIDVSQINLTTLNMGDGTLDKNVIILRGVRLPRKPVFVLYLKDKIKKGSECLLDIYFQGNISETEEGLFRSYYTNSGNDGEEIYLATNLKPNNARRLFPCFDEPGIKVPFNVSIARPKGYITLFNTPLHNTINHPKLRSYSLDFFHTTAPMSTHAFGFVILKLHMWNEHKIVKSSDIPAINIWSNNLSSTNLLDIQNKLNVAHTTIQHFFNIPLPLTKLDVIAIPSLATLPFISASGILIARESEILKKDVFEISRELIYQWIGIWITPEWWTDANVNKALISFIASEIVFEINGGIEFNGKYPMTILYSLYYELSKRYPNSHITGIKHEFASIKVQLIIRMLSLTVGKYTFRLGIQSFICDYKFKTYKSSDFWNAITTQAKADNSLDSDLSILSIAESWLEHSRLPLVTIIRDYDSETAIVQQKVYLRERLHDVPDQDNMLWWIPIALKRQDSLSFVNTGSFKWMNKTRQMLISNLPSKNMFIIVNEEEIGPFPVNYDDNNWNMLSKYLRTEEKRESIPVYTRAKLLHDAWNLAYAGELNFSTALNVTLFLKYERNHIVWSPVFTFLDQVGKRLEKSSINKKFELYIIELLAPLYEYLGTAHFNEDINITELRKLTTSFLCKAGYFPCFKEARRAFNIWINSSFPNFETPVPNEYICSIFKWGSMKEWMFGLDRLCEFPKSRIQSDRTHLLKMLAGCPAQRDKIFILLELAILKNISIFSDTDKMLIISTVTSRSIGYTTLLDFLSNNWDDIHHKFYNNTNIWTKLISSATGMFSTQEGYDLVKKFYDEHYGHFGRAQHIIEKSLRNIKEGIQWSKQNIPVIEEWIDHYLSDAPKLAYVN</sequence>
<dbReference type="PaxDb" id="7227-FBpp0110455"/>
<reference evidence="15" key="7">
    <citation type="submission" date="2006-08" db="EMBL/GenBank/DDBJ databases">
        <authorList>
            <person name="Celniker S."/>
            <person name="Carlson J."/>
            <person name="Wan K."/>
            <person name="Frise E."/>
            <person name="Hoskins R."/>
            <person name="Park S."/>
            <person name="Svirskas R."/>
            <person name="Rubin G."/>
        </authorList>
    </citation>
    <scope>NUCLEOTIDE SEQUENCE</scope>
</reference>
<proteinExistence type="evidence at transcript level"/>
<reference evidence="17" key="4">
    <citation type="journal article" date="2002" name="Genome Biol.">
        <title>The transposable elements of the Drosophila melanogaster euchromatin: a genomics perspective.</title>
        <authorList>
            <person name="Kaminker J.S."/>
            <person name="Bergman C.M."/>
            <person name="Kronmiller B."/>
            <person name="Carlson J."/>
            <person name="Svirskas R."/>
            <person name="Patel S."/>
            <person name="Frise E."/>
            <person name="Wheeler D.A."/>
            <person name="Lewis S.E."/>
            <person name="Rubin G.M."/>
            <person name="Ashburner M."/>
            <person name="Celniker S.E."/>
        </authorList>
    </citation>
    <scope>NUCLEOTIDE SEQUENCE [LARGE SCALE GENOMIC DNA]</scope>
    <source>
        <strain evidence="17">Berkeley</strain>
    </source>
</reference>
<keyword evidence="4" id="KW-0336">GPI-anchor</keyword>
<evidence type="ECO:0000256" key="5">
    <source>
        <dbReference type="ARBA" id="ARBA00022670"/>
    </source>
</evidence>
<dbReference type="Pfam" id="PF17900">
    <property type="entry name" value="Peptidase_M1_N"/>
    <property type="match status" value="1"/>
</dbReference>
<dbReference type="KEGG" id="dme:Dmel_CG40470"/>
<dbReference type="SUPFAM" id="SSF55486">
    <property type="entry name" value="Metalloproteases ('zincins'), catalytic domain"/>
    <property type="match status" value="1"/>
</dbReference>
<dbReference type="RefSeq" id="NP_001036635.1">
    <property type="nucleotide sequence ID" value="NM_001043170.2"/>
</dbReference>
<dbReference type="FunFam" id="2.60.40.1730:FF:000030">
    <property type="entry name" value="Aminopeptidase"/>
    <property type="match status" value="1"/>
</dbReference>
<dbReference type="InParanoid" id="Q7PLV6"/>
<feature type="domain" description="ERAP1-like C-terminal" evidence="12">
    <location>
        <begin position="583"/>
        <end position="910"/>
    </location>
</feature>
<keyword evidence="9" id="KW-0482">Metalloprotease</keyword>
<dbReference type="AlphaFoldDB" id="Q7PLV6"/>
<organism evidence="15 17">
    <name type="scientific">Drosophila melanogaster</name>
    <name type="common">Fruit fly</name>
    <dbReference type="NCBI Taxonomy" id="7227"/>
    <lineage>
        <taxon>Eukaryota</taxon>
        <taxon>Metazoa</taxon>
        <taxon>Ecdysozoa</taxon>
        <taxon>Arthropoda</taxon>
        <taxon>Hexapoda</taxon>
        <taxon>Insecta</taxon>
        <taxon>Pterygota</taxon>
        <taxon>Neoptera</taxon>
        <taxon>Endopterygota</taxon>
        <taxon>Diptera</taxon>
        <taxon>Brachycera</taxon>
        <taxon>Muscomorpha</taxon>
        <taxon>Ephydroidea</taxon>
        <taxon>Drosophilidae</taxon>
        <taxon>Drosophila</taxon>
        <taxon>Sophophora</taxon>
    </lineage>
</organism>
<dbReference type="FunFam" id="1.10.390.10:FF:000030">
    <property type="entry name" value="AGAP000129-PA"/>
    <property type="match status" value="1"/>
</dbReference>
<keyword evidence="4" id="KW-0472">Membrane</keyword>
<dbReference type="eggNOG" id="KOG1046">
    <property type="taxonomic scope" value="Eukaryota"/>
</dbReference>
<dbReference type="SMR" id="Q7PLV6"/>
<dbReference type="SUPFAM" id="SSF63737">
    <property type="entry name" value="Leukotriene A4 hydrolase N-terminal domain"/>
    <property type="match status" value="1"/>
</dbReference>
<dbReference type="UCSC" id="CG40470-RA">
    <property type="organism name" value="d. melanogaster"/>
</dbReference>
<evidence type="ECO:0000256" key="8">
    <source>
        <dbReference type="ARBA" id="ARBA00022833"/>
    </source>
</evidence>
<feature type="domain" description="Peptidase M1 membrane alanine aminopeptidase" evidence="11">
    <location>
        <begin position="306"/>
        <end position="500"/>
    </location>
</feature>
<dbReference type="GO" id="GO:0005886">
    <property type="term" value="C:plasma membrane"/>
    <property type="evidence" value="ECO:0007669"/>
    <property type="project" value="UniProtKB-SubCell"/>
</dbReference>
<comment type="cofactor">
    <cofactor evidence="1">
        <name>Zn(2+)</name>
        <dbReference type="ChEBI" id="CHEBI:29105"/>
    </cofactor>
</comment>
<reference evidence="17" key="2">
    <citation type="journal article" date="2002" name="Genome Biol.">
        <title>Finishing a whole-genome shotgun: release 3 of the Drosophila melanogaster euchromatic genome sequence.</title>
        <authorList>
            <person name="Celniker S.E."/>
            <person name="Wheeler D.A."/>
            <person name="Kronmiller B."/>
            <person name="Carlson J.W."/>
            <person name="Halpern A."/>
            <person name="Patel S."/>
            <person name="Adams M."/>
            <person name="Champe M."/>
            <person name="Dugan S.P."/>
            <person name="Frise E."/>
            <person name="Hodgson A."/>
            <person name="George R.A."/>
            <person name="Hoskins R.A."/>
            <person name="Laverty T."/>
            <person name="Muzny D.M."/>
            <person name="Nelson C.R."/>
            <person name="Pacleb J.M."/>
            <person name="Park S."/>
            <person name="Pfeiffer B.D."/>
            <person name="Richards S."/>
            <person name="Sodergren E.J."/>
            <person name="Svirskas R."/>
            <person name="Tabor P.E."/>
            <person name="Wan K."/>
            <person name="Stapleton M."/>
            <person name="Sutton G.G."/>
            <person name="Venter C."/>
            <person name="Weinstock G."/>
            <person name="Scherer S.E."/>
            <person name="Myers E.W."/>
            <person name="Gibbs R.A."/>
            <person name="Rubin G.M."/>
        </authorList>
    </citation>
    <scope>NUCLEOTIDE SEQUENCE [LARGE SCALE GENOMIC DNA]</scope>
    <source>
        <strain evidence="17">Berkeley</strain>
    </source>
</reference>
<feature type="domain" description="Aminopeptidase N-like N-terminal" evidence="13">
    <location>
        <begin position="59"/>
        <end position="253"/>
    </location>
</feature>
<dbReference type="GO" id="GO:0005615">
    <property type="term" value="C:extracellular space"/>
    <property type="evidence" value="ECO:0000318"/>
    <property type="project" value="GO_Central"/>
</dbReference>
<dbReference type="Reactome" id="R-DME-983168">
    <property type="pathway name" value="Antigen processing: Ubiquitination &amp; Proteasome degradation"/>
</dbReference>
<evidence type="ECO:0000256" key="2">
    <source>
        <dbReference type="ARBA" id="ARBA00004609"/>
    </source>
</evidence>
<dbReference type="GO" id="GO:0008270">
    <property type="term" value="F:zinc ion binding"/>
    <property type="evidence" value="ECO:0007669"/>
    <property type="project" value="InterPro"/>
</dbReference>
<reference evidence="15" key="15">
    <citation type="submission" date="2022-11" db="EMBL/GenBank/DDBJ databases">
        <authorList>
            <consortium name="FlyBase"/>
        </authorList>
    </citation>
    <scope>NUCLEOTIDE SEQUENCE</scope>
</reference>
<reference evidence="15" key="13">
    <citation type="journal article" date="2015" name="Genome Res.">
        <title>The Release 6 reference sequence of the Drosophila melanogaster genome.</title>
        <authorList>
            <person name="Hoskins R.A."/>
            <person name="Carlson J.W."/>
            <person name="Wan K.H."/>
            <person name="Park S."/>
            <person name="Mendez I."/>
            <person name="Galle S.E."/>
            <person name="Booth B.W."/>
            <person name="Pfeiffer B.D."/>
            <person name="George R.A."/>
            <person name="Svirskas R."/>
            <person name="Krzywinski M."/>
            <person name="Schein J."/>
            <person name="Accardo M.C."/>
            <person name="Damia E."/>
            <person name="Messina G."/>
            <person name="Mendez-Lago M."/>
            <person name="de Pablos B."/>
            <person name="Demakova O.V."/>
            <person name="Andreyeva E.N."/>
            <person name="Boldyreva L.V."/>
            <person name="Marra M."/>
            <person name="Carvalho A.B."/>
            <person name="Dimitri P."/>
            <person name="Villasante A."/>
            <person name="Zhimulev I.F."/>
            <person name="Rubin G.M."/>
            <person name="Karpen G.H."/>
            <person name="Celniker S.E."/>
        </authorList>
    </citation>
    <scope>NUCLEOTIDE SEQUENCE</scope>
</reference>
<name>Q7PLV6_DROME</name>
<evidence type="ECO:0000256" key="3">
    <source>
        <dbReference type="ARBA" id="ARBA00010136"/>
    </source>
</evidence>
<evidence type="ECO:0000256" key="6">
    <source>
        <dbReference type="ARBA" id="ARBA00022723"/>
    </source>
</evidence>
<reference evidence="15" key="11">
    <citation type="journal article" date="2015" name="G3 (Bethesda)">
        <title>Gene Model Annotations for Drosophila melanogaster: Impact of High-Throughput Data.</title>
        <authorList>
            <consortium name="FlyBase Consortium"/>
            <person name="Matthews B.B."/>
            <person name="Dos Santos G."/>
            <person name="Crosby M.A."/>
            <person name="Emmert D.B."/>
            <person name="St Pierre S.E."/>
            <person name="Gramates L.S."/>
            <person name="Zhou P."/>
            <person name="Schroeder A.J."/>
            <person name="Falls K."/>
            <person name="Strelets V."/>
            <person name="Russo S.M."/>
            <person name="Gelbart W.M."/>
            <person name="null"/>
        </authorList>
    </citation>
    <scope>NUCLEOTIDE SEQUENCE</scope>
</reference>
<dbReference type="PANTHER" id="PTHR11533:SF18">
    <property type="entry name" value="FI02158P"/>
    <property type="match status" value="1"/>
</dbReference>
<keyword evidence="5" id="KW-0645">Protease</keyword>
<evidence type="ECO:0000313" key="14">
    <source>
        <dbReference type="EMBL" id="ADD20764.1"/>
    </source>
</evidence>
<evidence type="ECO:0000259" key="12">
    <source>
        <dbReference type="Pfam" id="PF11838"/>
    </source>
</evidence>
<dbReference type="DNASU" id="3355093"/>
<reference evidence="15 17" key="1">
    <citation type="journal article" date="2000" name="Science">
        <title>The genome sequence of Drosophila melanogaster.</title>
        <authorList>
            <person name="Adams M.D."/>
            <person name="Celniker S.E."/>
            <person name="Holt R.A."/>
            <person name="Evans C.A."/>
            <person name="Gocayne J.D."/>
            <person name="Amanatides P.G."/>
            <person name="Scherer S.E."/>
            <person name="Li P.W."/>
            <person name="Hoskins R.A."/>
            <person name="Galle R.F."/>
            <person name="George R.A."/>
            <person name="Lewis S.E."/>
            <person name="Richards S."/>
            <person name="Ashburner M."/>
            <person name="Henderson S.N."/>
            <person name="Sutton G.G."/>
            <person name="Wortman J.R."/>
            <person name="Yandell M.D."/>
            <person name="Zhang Q."/>
            <person name="Chen L.X."/>
            <person name="Brandon R.C."/>
            <person name="Rogers Y.H."/>
            <person name="Blazej R.G."/>
            <person name="Champe M."/>
            <person name="Pfeiffer B.D."/>
            <person name="Wan K.H."/>
            <person name="Doyle C."/>
            <person name="Baxter E.G."/>
            <person name="Helt G."/>
            <person name="Nelson C.R."/>
            <person name="Gabor G.L."/>
            <person name="Abril J.F."/>
            <person name="Agbayani A."/>
            <person name="An H.J."/>
            <person name="Andrews-Pfannkoch C."/>
            <person name="Baldwin D."/>
            <person name="Ballew R.M."/>
            <person name="Basu A."/>
            <person name="Baxendale J."/>
            <person name="Bayraktaroglu L."/>
            <person name="Beasley E.M."/>
            <person name="Beeson K.Y."/>
            <person name="Benos P.V."/>
            <person name="Berman B.P."/>
            <person name="Bhandari D."/>
            <person name="Bolshakov S."/>
            <person name="Borkova D."/>
            <person name="Botchan M.R."/>
            <person name="Bouck J."/>
            <person name="Brokstein P."/>
            <person name="Brottier P."/>
            <person name="Burtis K.C."/>
            <person name="Busam D.A."/>
            <person name="Butler H."/>
            <person name="Cadieu E."/>
            <person name="Center A."/>
            <person name="Chandra I."/>
            <person name="Cherry J.M."/>
            <person name="Cawley S."/>
            <person name="Dahlke C."/>
            <person name="Davenport L.B."/>
            <person name="Davies P."/>
            <person name="de Pablos B."/>
            <person name="Delcher A."/>
            <person name="Deng Z."/>
            <person name="Mays A.D."/>
            <person name="Dew I."/>
            <person name="Dietz S.M."/>
            <person name="Dodson K."/>
            <person name="Doup L.E."/>
            <person name="Downes M."/>
            <person name="Dugan-Rocha S."/>
            <person name="Dunkov B.C."/>
            <person name="Dunn P."/>
            <person name="Durbin K.J."/>
            <person name="Evangelista C.C."/>
            <person name="Ferraz C."/>
            <person name="Ferriera S."/>
            <person name="Fleischmann W."/>
            <person name="Fosler C."/>
            <person name="Gabrielian A.E."/>
            <person name="Garg N.S."/>
            <person name="Gelbart W.M."/>
            <person name="Glasser K."/>
            <person name="Glodek A."/>
            <person name="Gong F."/>
            <person name="Gorrell J.H."/>
            <person name="Gu Z."/>
            <person name="Guan P."/>
            <person name="Harris M."/>
            <person name="Harris N.L."/>
            <person name="Harvey D."/>
            <person name="Heiman T.J."/>
            <person name="Hernandez J.R."/>
            <person name="Houck J."/>
            <person name="Hostin D."/>
            <person name="Houston K.A."/>
            <person name="Howland T.J."/>
            <person name="Wei M.H."/>
            <person name="Ibegwam C."/>
            <person name="Jalali M."/>
            <person name="Kalush F."/>
            <person name="Karpen G.H."/>
            <person name="Ke Z."/>
            <person name="Kennison J.A."/>
            <person name="Ketchum K.A."/>
            <person name="Kimmel B.E."/>
            <person name="Kodira C.D."/>
            <person name="Kraft C."/>
            <person name="Kravitz S."/>
            <person name="Kulp D."/>
            <person name="Lai Z."/>
            <person name="Lasko P."/>
            <person name="Lei Y."/>
            <person name="Levitsky A.A."/>
            <person name="Li J."/>
            <person name="Li Z."/>
            <person name="Liang Y."/>
            <person name="Lin X."/>
            <person name="Liu X."/>
            <person name="Mattei B."/>
            <person name="McIntosh T.C."/>
            <person name="McLeod M.P."/>
            <person name="McPherson D."/>
            <person name="Merkulov G."/>
            <person name="Milshina N.V."/>
            <person name="Mobarry C."/>
            <person name="Morris J."/>
            <person name="Moshrefi A."/>
            <person name="Mount S.M."/>
            <person name="Moy M."/>
            <person name="Murphy B."/>
            <person name="Murphy L."/>
            <person name="Muzny D.M."/>
            <person name="Nelson D.L."/>
            <person name="Nelson D.R."/>
            <person name="Nelson K.A."/>
            <person name="Nixon K."/>
            <person name="Nusskern D.R."/>
            <person name="Pacleb J.M."/>
            <person name="Palazzolo M."/>
            <person name="Pittman G.S."/>
            <person name="Pan S."/>
            <person name="Pollard J."/>
            <person name="Puri V."/>
            <person name="Reese M.G."/>
            <person name="Reinert K."/>
            <person name="Remington K."/>
            <person name="Saunders R.D."/>
            <person name="Scheeler F."/>
            <person name="Shen H."/>
            <person name="Shue B.C."/>
            <person name="Siden-Kiamos I."/>
            <person name="Simpson M."/>
            <person name="Skupski M.P."/>
            <person name="Smith T."/>
            <person name="Spier E."/>
            <person name="Spradling A.C."/>
            <person name="Stapleton M."/>
            <person name="Strong R."/>
            <person name="Sun E."/>
            <person name="Svirskas R."/>
            <person name="Tector C."/>
            <person name="Turner R."/>
            <person name="Venter E."/>
            <person name="Wang A.H."/>
            <person name="Wang X."/>
            <person name="Wang Z.Y."/>
            <person name="Wassarman D.A."/>
            <person name="Weinstock G.M."/>
            <person name="Weissenbach J."/>
            <person name="Williams S.M."/>
            <person name="WoodageT"/>
            <person name="Worley K.C."/>
            <person name="Wu D."/>
            <person name="Yang S."/>
            <person name="Yao Q.A."/>
            <person name="Ye J."/>
            <person name="Yeh R.F."/>
            <person name="Zaveri J.S."/>
            <person name="Zhan M."/>
            <person name="Zhang G."/>
            <person name="Zhao Q."/>
            <person name="Zheng L."/>
            <person name="Zheng X.H."/>
            <person name="Zhong F.N."/>
            <person name="Zhong W."/>
            <person name="Zhou X."/>
            <person name="Zhu S."/>
            <person name="Zhu X."/>
            <person name="Smith H.O."/>
            <person name="Gibbs R.A."/>
            <person name="Myers E.W."/>
            <person name="Rubin G.M."/>
            <person name="Venter J.C."/>
        </authorList>
    </citation>
    <scope>NUCLEOTIDE SEQUENCE [LARGE SCALE GENOMIC DNA]</scope>
    <source>
        <strain evidence="17">Berkeley</strain>
    </source>
</reference>
<evidence type="ECO:0000259" key="13">
    <source>
        <dbReference type="Pfam" id="PF17900"/>
    </source>
</evidence>
<evidence type="ECO:0000313" key="16">
    <source>
        <dbReference type="FlyBase" id="FBgn0058470"/>
    </source>
</evidence>
<evidence type="ECO:0000256" key="1">
    <source>
        <dbReference type="ARBA" id="ARBA00001947"/>
    </source>
</evidence>
<reference evidence="15" key="12">
    <citation type="journal article" date="2015" name="G3 (Bethesda)">
        <title>Gene Model Annotations for Drosophila melanogaster: The Rule-Benders.</title>
        <authorList>
            <consortium name="FlyBase Consortium"/>
            <person name="Crosby M.A."/>
            <person name="Gramates L.S."/>
            <person name="Dos Santos G."/>
            <person name="Matthews B.B."/>
            <person name="St Pierre S.E."/>
            <person name="Zhou P."/>
            <person name="Schroeder A.J."/>
            <person name="Falls K."/>
            <person name="Emmert D.B."/>
            <person name="Russo S.M."/>
            <person name="Gelbart W.M."/>
            <person name="null"/>
        </authorList>
    </citation>
    <scope>NUCLEOTIDE SEQUENCE</scope>
</reference>
<evidence type="ECO:0000256" key="4">
    <source>
        <dbReference type="ARBA" id="ARBA00022622"/>
    </source>
</evidence>
<dbReference type="InterPro" id="IPR050344">
    <property type="entry name" value="Peptidase_M1_aminopeptidases"/>
</dbReference>
<dbReference type="InterPro" id="IPR001930">
    <property type="entry name" value="Peptidase_M1"/>
</dbReference>
<reference evidence="15 17" key="9">
    <citation type="journal article" date="2007" name="Science">
        <title>Sequence finishing and mapping of Drosophila melanogaster heterochromatin.</title>
        <authorList>
            <person name="Hoskins R.A."/>
            <person name="Carlson J.W."/>
            <person name="Kennedy C."/>
            <person name="Acevedo D."/>
            <person name="Evans-Holm M."/>
            <person name="Frise E."/>
            <person name="Wan K.H."/>
            <person name="Park S."/>
            <person name="Mendez-Lago M."/>
            <person name="Rossi F."/>
            <person name="Villasante A."/>
            <person name="Dimitri P."/>
            <person name="Karpen G.H."/>
            <person name="Celniker S.E."/>
        </authorList>
    </citation>
    <scope>NUCLEOTIDE SEQUENCE [LARGE SCALE GENOMIC DNA]</scope>
    <source>
        <strain evidence="17">Berkeley</strain>
    </source>
</reference>
<dbReference type="InterPro" id="IPR024571">
    <property type="entry name" value="ERAP1-like_C_dom"/>
</dbReference>
<comment type="subcellular location">
    <subcellularLocation>
        <location evidence="2">Cell membrane</location>
        <topology evidence="2">Lipid-anchor</topology>
        <topology evidence="2">GPI-anchor</topology>
    </subcellularLocation>
</comment>
<dbReference type="OMA" id="AGYKPCI"/>
<reference evidence="15 17" key="5">
    <citation type="journal article" date="2002" name="Genome Biol.">
        <title>Heterochromatic sequences in a Drosophila whole-genome shotgun assembly.</title>
        <authorList>
            <person name="Hoskins R.A."/>
            <person name="Smith C.D."/>
            <person name="Carlson J.W."/>
            <person name="Carvalho A.B."/>
            <person name="Halpern A."/>
            <person name="Kaminker J.S."/>
            <person name="Kennedy C."/>
            <person name="Mungall C.J."/>
            <person name="Sullivan B.A."/>
            <person name="Sutton G.G."/>
            <person name="Yasuhara J.C."/>
            <person name="Wakimoto B.T."/>
            <person name="Myers E.W."/>
            <person name="Celniker S.E."/>
            <person name="Rubin G.M."/>
            <person name="Karpen G.H."/>
        </authorList>
    </citation>
    <scope>NUCLEOTIDE SEQUENCE [LARGE SCALE GENOMIC DNA]</scope>
    <source>
        <strain evidence="17">Berkeley</strain>
    </source>
</reference>
<dbReference type="Gene3D" id="1.10.390.10">
    <property type="entry name" value="Neutral Protease Domain 2"/>
    <property type="match status" value="1"/>
</dbReference>
<reference evidence="15 17" key="6">
    <citation type="journal article" date="2005" name="PLoS Comput. Biol.">
        <title>Combined evidence annotation of transposable elements in genome sequences.</title>
        <authorList>
            <person name="Quesneville H."/>
            <person name="Bergman C.M."/>
            <person name="Andrieu O."/>
            <person name="Autard D."/>
            <person name="Nouaud D."/>
            <person name="Ashburner M."/>
            <person name="Anxolabehere D."/>
        </authorList>
    </citation>
    <scope>NUCLEOTIDE SEQUENCE [LARGE SCALE GENOMIC DNA]</scope>
    <source>
        <strain evidence="17">Berkeley</strain>
    </source>
</reference>
<dbReference type="PRINTS" id="PR00756">
    <property type="entry name" value="ALADIPTASE"/>
</dbReference>
<dbReference type="AGR" id="FB:FBgn0058470"/>
<dbReference type="GO" id="GO:0098552">
    <property type="term" value="C:side of membrane"/>
    <property type="evidence" value="ECO:0007669"/>
    <property type="project" value="UniProtKB-KW"/>
</dbReference>
<keyword evidence="17" id="KW-1185">Reference proteome</keyword>
<keyword evidence="6" id="KW-0479">Metal-binding</keyword>
<dbReference type="InterPro" id="IPR027268">
    <property type="entry name" value="Peptidase_M4/M1_CTD_sf"/>
</dbReference>